<gene>
    <name evidence="1" type="ORF">SAMN04488548_1342984</name>
</gene>
<accession>A0A1H2K9A7</accession>
<dbReference type="EMBL" id="FNLM01000034">
    <property type="protein sequence ID" value="SDU65143.1"/>
    <property type="molecule type" value="Genomic_DNA"/>
</dbReference>
<dbReference type="STRING" id="158898.SAMN04488548_1342984"/>
<protein>
    <submittedName>
        <fullName evidence="1">Uncharacterized protein</fullName>
    </submittedName>
</protein>
<evidence type="ECO:0000313" key="1">
    <source>
        <dbReference type="EMBL" id="SDU65143.1"/>
    </source>
</evidence>
<organism evidence="1 2">
    <name type="scientific">Gordonia westfalica</name>
    <dbReference type="NCBI Taxonomy" id="158898"/>
    <lineage>
        <taxon>Bacteria</taxon>
        <taxon>Bacillati</taxon>
        <taxon>Actinomycetota</taxon>
        <taxon>Actinomycetes</taxon>
        <taxon>Mycobacteriales</taxon>
        <taxon>Gordoniaceae</taxon>
        <taxon>Gordonia</taxon>
    </lineage>
</organism>
<reference evidence="1 2" key="1">
    <citation type="submission" date="2016-10" db="EMBL/GenBank/DDBJ databases">
        <authorList>
            <person name="de Groot N.N."/>
        </authorList>
    </citation>
    <scope>NUCLEOTIDE SEQUENCE [LARGE SCALE GENOMIC DNA]</scope>
    <source>
        <strain evidence="1 2">DSM 44215</strain>
    </source>
</reference>
<proteinExistence type="predicted"/>
<name>A0A1H2K9A7_9ACTN</name>
<dbReference type="Proteomes" id="UP000183180">
    <property type="component" value="Unassembled WGS sequence"/>
</dbReference>
<dbReference type="AlphaFoldDB" id="A0A1H2K9A7"/>
<evidence type="ECO:0000313" key="2">
    <source>
        <dbReference type="Proteomes" id="UP000183180"/>
    </source>
</evidence>
<sequence length="122" mass="13321">MSVRVEIITQASVDIAAGESRPAIPLCSDRRTTLVDRPSVNDLYTGCRGHDAVVTVETELGAVEGLIFALPFTAISEYVDQVRDGDLDGFEDALNHLLPRGRSRKYIDAYTLGQVEARGRAE</sequence>